<keyword evidence="3" id="KW-1185">Reference proteome</keyword>
<sequence length="133" mass="13902">MNYLLVGLTCVVLVAVMVGCAVLGGDRLVPGRRATDWVSQDGIDLMPSAEPPLILSARPDQEELKRVRFATSLLGYNRDEVDGALARAASELGRLRAELAEARGQATTSHQDAGAHRAGKGAAGLKGAEHGNG</sequence>
<dbReference type="OrthoDB" id="3404379at2"/>
<dbReference type="Gene3D" id="6.10.250.660">
    <property type="match status" value="1"/>
</dbReference>
<evidence type="ECO:0008006" key="4">
    <source>
        <dbReference type="Google" id="ProtNLM"/>
    </source>
</evidence>
<dbReference type="Proteomes" id="UP000192359">
    <property type="component" value="Unassembled WGS sequence"/>
</dbReference>
<dbReference type="EMBL" id="LXWF01000045">
    <property type="protein sequence ID" value="ORC15185.1"/>
    <property type="molecule type" value="Genomic_DNA"/>
</dbReference>
<protein>
    <recommendedName>
        <fullName evidence="4">DivIVA domain-containing protein</fullName>
    </recommendedName>
</protein>
<comment type="caution">
    <text evidence="2">The sequence shown here is derived from an EMBL/GenBank/DDBJ whole genome shotgun (WGS) entry which is preliminary data.</text>
</comment>
<name>A0A1Y1RLF0_9MICC</name>
<evidence type="ECO:0000313" key="2">
    <source>
        <dbReference type="EMBL" id="ORC15185.1"/>
    </source>
</evidence>
<reference evidence="2 3" key="1">
    <citation type="submission" date="2016-05" db="EMBL/GenBank/DDBJ databases">
        <title>Draft genome sequence of a porcine commensal Rothia nasimurium.</title>
        <authorList>
            <person name="Gaiser R.A."/>
            <person name="Van Baarlen P."/>
            <person name="Wells J.M."/>
        </authorList>
    </citation>
    <scope>NUCLEOTIDE SEQUENCE [LARGE SCALE GENOMIC DNA]</scope>
    <source>
        <strain evidence="2 3">PT-32</strain>
    </source>
</reference>
<feature type="region of interest" description="Disordered" evidence="1">
    <location>
        <begin position="101"/>
        <end position="133"/>
    </location>
</feature>
<dbReference type="InterPro" id="IPR019933">
    <property type="entry name" value="DivIVA_domain"/>
</dbReference>
<accession>A0A1Y1RLF0</accession>
<organism evidence="2 3">
    <name type="scientific">Rothia nasimurium</name>
    <dbReference type="NCBI Taxonomy" id="85336"/>
    <lineage>
        <taxon>Bacteria</taxon>
        <taxon>Bacillati</taxon>
        <taxon>Actinomycetota</taxon>
        <taxon>Actinomycetes</taxon>
        <taxon>Micrococcales</taxon>
        <taxon>Micrococcaceae</taxon>
        <taxon>Rothia</taxon>
    </lineage>
</organism>
<dbReference type="NCBIfam" id="TIGR03544">
    <property type="entry name" value="DivI1A_domain"/>
    <property type="match status" value="1"/>
</dbReference>
<dbReference type="RefSeq" id="WP_083093854.1">
    <property type="nucleotide sequence ID" value="NZ_LXWF01000045.1"/>
</dbReference>
<evidence type="ECO:0000313" key="3">
    <source>
        <dbReference type="Proteomes" id="UP000192359"/>
    </source>
</evidence>
<gene>
    <name evidence="2" type="ORF">A7979_08285</name>
</gene>
<evidence type="ECO:0000256" key="1">
    <source>
        <dbReference type="SAM" id="MobiDB-lite"/>
    </source>
</evidence>
<dbReference type="AlphaFoldDB" id="A0A1Y1RLF0"/>
<proteinExistence type="predicted"/>